<feature type="region of interest" description="Disordered" evidence="1">
    <location>
        <begin position="60"/>
        <end position="94"/>
    </location>
</feature>
<feature type="compositionally biased region" description="Pro residues" evidence="1">
    <location>
        <begin position="21"/>
        <end position="35"/>
    </location>
</feature>
<evidence type="ECO:0000313" key="3">
    <source>
        <dbReference type="Proteomes" id="UP000625682"/>
    </source>
</evidence>
<proteinExistence type="predicted"/>
<reference evidence="2" key="2">
    <citation type="submission" date="2020-09" db="EMBL/GenBank/DDBJ databases">
        <authorList>
            <person name="Sun Q."/>
            <person name="Zhou Y."/>
        </authorList>
    </citation>
    <scope>NUCLEOTIDE SEQUENCE</scope>
    <source>
        <strain evidence="2">CGMCC 4.7272</strain>
    </source>
</reference>
<evidence type="ECO:0000313" key="2">
    <source>
        <dbReference type="EMBL" id="GGJ68993.1"/>
    </source>
</evidence>
<sequence>MGADFLPVAVLGPCGVGNPTPHGPNPPTPLNPPTRPSRIWPARGISKLPPRRAQLAAERLPTTPATTDPVPARPVAAAWAPGARPLRGRAGPGR</sequence>
<protein>
    <submittedName>
        <fullName evidence="2">Uncharacterized protein</fullName>
    </submittedName>
</protein>
<evidence type="ECO:0000256" key="1">
    <source>
        <dbReference type="SAM" id="MobiDB-lite"/>
    </source>
</evidence>
<name>A0A917UMV9_9ACTN</name>
<comment type="caution">
    <text evidence="2">The sequence shown here is derived from an EMBL/GenBank/DDBJ whole genome shotgun (WGS) entry which is preliminary data.</text>
</comment>
<keyword evidence="3" id="KW-1185">Reference proteome</keyword>
<feature type="region of interest" description="Disordered" evidence="1">
    <location>
        <begin position="11"/>
        <end position="37"/>
    </location>
</feature>
<feature type="compositionally biased region" description="Low complexity" evidence="1">
    <location>
        <begin position="61"/>
        <end position="94"/>
    </location>
</feature>
<dbReference type="EMBL" id="BMMU01000052">
    <property type="protein sequence ID" value="GGJ68993.1"/>
    <property type="molecule type" value="Genomic_DNA"/>
</dbReference>
<reference evidence="2" key="1">
    <citation type="journal article" date="2014" name="Int. J. Syst. Evol. Microbiol.">
        <title>Complete genome sequence of Corynebacterium casei LMG S-19264T (=DSM 44701T), isolated from a smear-ripened cheese.</title>
        <authorList>
            <consortium name="US DOE Joint Genome Institute (JGI-PGF)"/>
            <person name="Walter F."/>
            <person name="Albersmeier A."/>
            <person name="Kalinowski J."/>
            <person name="Ruckert C."/>
        </authorList>
    </citation>
    <scope>NUCLEOTIDE SEQUENCE</scope>
    <source>
        <strain evidence="2">CGMCC 4.7272</strain>
    </source>
</reference>
<dbReference type="AlphaFoldDB" id="A0A917UMV9"/>
<dbReference type="Proteomes" id="UP000625682">
    <property type="component" value="Unassembled WGS sequence"/>
</dbReference>
<organism evidence="2 3">
    <name type="scientific">Streptomyces lacrimifluminis</name>
    <dbReference type="NCBI Taxonomy" id="1500077"/>
    <lineage>
        <taxon>Bacteria</taxon>
        <taxon>Bacillati</taxon>
        <taxon>Actinomycetota</taxon>
        <taxon>Actinomycetes</taxon>
        <taxon>Kitasatosporales</taxon>
        <taxon>Streptomycetaceae</taxon>
        <taxon>Streptomyces</taxon>
    </lineage>
</organism>
<accession>A0A917UMV9</accession>
<gene>
    <name evidence="2" type="ORF">GCM10012282_77400</name>
</gene>